<evidence type="ECO:0000313" key="8">
    <source>
        <dbReference type="Proteomes" id="UP000002051"/>
    </source>
</evidence>
<dbReference type="Gramene" id="rna18564">
    <property type="protein sequence ID" value="RHN70024.1"/>
    <property type="gene ID" value="gene18564"/>
</dbReference>
<reference evidence="6" key="5">
    <citation type="journal article" date="2018" name="Nat. Plants">
        <title>Whole-genome landscape of Medicago truncatula symbiotic genes.</title>
        <authorList>
            <person name="Pecrix Y."/>
            <person name="Gamas P."/>
            <person name="Carrere S."/>
        </authorList>
    </citation>
    <scope>NUCLEOTIDE SEQUENCE</scope>
    <source>
        <tissue evidence="6">Leaves</tissue>
    </source>
</reference>
<reference evidence="9" key="4">
    <citation type="journal article" date="2018" name="Nat. Plants">
        <title>Whole-genome landscape of Medicago truncatula symbiotic genes.</title>
        <authorList>
            <person name="Pecrix Y."/>
            <person name="Staton S.E."/>
            <person name="Sallet E."/>
            <person name="Lelandais-Briere C."/>
            <person name="Moreau S."/>
            <person name="Carrere S."/>
            <person name="Blein T."/>
            <person name="Jardinaud M.F."/>
            <person name="Latrasse D."/>
            <person name="Zouine M."/>
            <person name="Zahm M."/>
            <person name="Kreplak J."/>
            <person name="Mayjonade B."/>
            <person name="Satge C."/>
            <person name="Perez M."/>
            <person name="Cauet S."/>
            <person name="Marande W."/>
            <person name="Chantry-Darmon C."/>
            <person name="Lopez-Roques C."/>
            <person name="Bouchez O."/>
            <person name="Berard A."/>
            <person name="Debelle F."/>
            <person name="Munos S."/>
            <person name="Bendahmane A."/>
            <person name="Berges H."/>
            <person name="Niebel A."/>
            <person name="Buitink J."/>
            <person name="Frugier F."/>
            <person name="Benhamed M."/>
            <person name="Crespi M."/>
            <person name="Gouzy J."/>
            <person name="Gamas P."/>
        </authorList>
    </citation>
    <scope>NUCLEOTIDE SEQUENCE [LARGE SCALE GENOMIC DNA]</scope>
    <source>
        <strain evidence="9">cv. Jemalong A17</strain>
    </source>
</reference>
<dbReference type="AlphaFoldDB" id="A0A072VBV1"/>
<dbReference type="SUPFAM" id="SSF57095">
    <property type="entry name" value="Scorpion toxin-like"/>
    <property type="match status" value="1"/>
</dbReference>
<proteinExistence type="predicted"/>
<dbReference type="HOGENOM" id="CLU_161668_5_1_1"/>
<dbReference type="Gene3D" id="3.30.30.10">
    <property type="entry name" value="Knottin, scorpion toxin-like"/>
    <property type="match status" value="1"/>
</dbReference>
<sequence>MNKARFGFFFILLILLTFEMVVQTEGRKHCREKSRLFEELCFNSEDCANTCRYEGFHLGGKCWGLFRTCYCKKKCR</sequence>
<feature type="chain" id="PRO_5014500506" evidence="3">
    <location>
        <begin position="27"/>
        <end position="76"/>
    </location>
</feature>
<feature type="signal peptide" evidence="3">
    <location>
        <begin position="1"/>
        <end position="26"/>
    </location>
</feature>
<organism evidence="5 8">
    <name type="scientific">Medicago truncatula</name>
    <name type="common">Barrel medic</name>
    <name type="synonym">Medicago tribuloides</name>
    <dbReference type="NCBI Taxonomy" id="3880"/>
    <lineage>
        <taxon>Eukaryota</taxon>
        <taxon>Viridiplantae</taxon>
        <taxon>Streptophyta</taxon>
        <taxon>Embryophyta</taxon>
        <taxon>Tracheophyta</taxon>
        <taxon>Spermatophyta</taxon>
        <taxon>Magnoliopsida</taxon>
        <taxon>eudicotyledons</taxon>
        <taxon>Gunneridae</taxon>
        <taxon>Pentapetalae</taxon>
        <taxon>rosids</taxon>
        <taxon>fabids</taxon>
        <taxon>Fabales</taxon>
        <taxon>Fabaceae</taxon>
        <taxon>Papilionoideae</taxon>
        <taxon>50 kb inversion clade</taxon>
        <taxon>NPAAA clade</taxon>
        <taxon>Hologalegina</taxon>
        <taxon>IRL clade</taxon>
        <taxon>Trifolieae</taxon>
        <taxon>Medicago</taxon>
    </lineage>
</organism>
<dbReference type="EMBL" id="PSQE01000003">
    <property type="protein sequence ID" value="RHN70024.1"/>
    <property type="molecule type" value="Genomic_DNA"/>
</dbReference>
<dbReference type="Proteomes" id="UP000002051">
    <property type="component" value="Chromosome 3"/>
</dbReference>
<keyword evidence="3" id="KW-0732">Signal</keyword>
<evidence type="ECO:0000313" key="7">
    <source>
        <dbReference type="EnsemblPlants" id="KEH35660"/>
    </source>
</evidence>
<accession>A0A072VBV1</accession>
<evidence type="ECO:0000256" key="3">
    <source>
        <dbReference type="SAM" id="SignalP"/>
    </source>
</evidence>
<evidence type="ECO:0000256" key="2">
    <source>
        <dbReference type="ARBA" id="ARBA00022577"/>
    </source>
</evidence>
<feature type="domain" description="Knottins-like" evidence="4">
    <location>
        <begin position="28"/>
        <end position="75"/>
    </location>
</feature>
<evidence type="ECO:0000313" key="5">
    <source>
        <dbReference type="EMBL" id="KEH35660.1"/>
    </source>
</evidence>
<dbReference type="GO" id="GO:0006952">
    <property type="term" value="P:defense response"/>
    <property type="evidence" value="ECO:0000318"/>
    <property type="project" value="GO_Central"/>
</dbReference>
<reference evidence="5 8" key="1">
    <citation type="journal article" date="2011" name="Nature">
        <title>The Medicago genome provides insight into the evolution of rhizobial symbioses.</title>
        <authorList>
            <person name="Young N.D."/>
            <person name="Debelle F."/>
            <person name="Oldroyd G.E."/>
            <person name="Geurts R."/>
            <person name="Cannon S.B."/>
            <person name="Udvardi M.K."/>
            <person name="Benedito V.A."/>
            <person name="Mayer K.F."/>
            <person name="Gouzy J."/>
            <person name="Schoof H."/>
            <person name="Van de Peer Y."/>
            <person name="Proost S."/>
            <person name="Cook D.R."/>
            <person name="Meyers B.C."/>
            <person name="Spannagl M."/>
            <person name="Cheung F."/>
            <person name="De Mita S."/>
            <person name="Krishnakumar V."/>
            <person name="Gundlach H."/>
            <person name="Zhou S."/>
            <person name="Mudge J."/>
            <person name="Bharti A.K."/>
            <person name="Murray J.D."/>
            <person name="Naoumkina M.A."/>
            <person name="Rosen B."/>
            <person name="Silverstein K.A."/>
            <person name="Tang H."/>
            <person name="Rombauts S."/>
            <person name="Zhao P.X."/>
            <person name="Zhou P."/>
            <person name="Barbe V."/>
            <person name="Bardou P."/>
            <person name="Bechner M."/>
            <person name="Bellec A."/>
            <person name="Berger A."/>
            <person name="Berges H."/>
            <person name="Bidwell S."/>
            <person name="Bisseling T."/>
            <person name="Choisne N."/>
            <person name="Couloux A."/>
            <person name="Denny R."/>
            <person name="Deshpande S."/>
            <person name="Dai X."/>
            <person name="Doyle J.J."/>
            <person name="Dudez A.M."/>
            <person name="Farmer A.D."/>
            <person name="Fouteau S."/>
            <person name="Franken C."/>
            <person name="Gibelin C."/>
            <person name="Gish J."/>
            <person name="Goldstein S."/>
            <person name="Gonzalez A.J."/>
            <person name="Green P.J."/>
            <person name="Hallab A."/>
            <person name="Hartog M."/>
            <person name="Hua A."/>
            <person name="Humphray S.J."/>
            <person name="Jeong D.H."/>
            <person name="Jing Y."/>
            <person name="Jocker A."/>
            <person name="Kenton S.M."/>
            <person name="Kim D.J."/>
            <person name="Klee K."/>
            <person name="Lai H."/>
            <person name="Lang C."/>
            <person name="Lin S."/>
            <person name="Macmil S.L."/>
            <person name="Magdelenat G."/>
            <person name="Matthews L."/>
            <person name="McCorrison J."/>
            <person name="Monaghan E.L."/>
            <person name="Mun J.H."/>
            <person name="Najar F.Z."/>
            <person name="Nicholson C."/>
            <person name="Noirot C."/>
            <person name="O'Bleness M."/>
            <person name="Paule C.R."/>
            <person name="Poulain J."/>
            <person name="Prion F."/>
            <person name="Qin B."/>
            <person name="Qu C."/>
            <person name="Retzel E.F."/>
            <person name="Riddle C."/>
            <person name="Sallet E."/>
            <person name="Samain S."/>
            <person name="Samson N."/>
            <person name="Sanders I."/>
            <person name="Saurat O."/>
            <person name="Scarpelli C."/>
            <person name="Schiex T."/>
            <person name="Segurens B."/>
            <person name="Severin A.J."/>
            <person name="Sherrier D.J."/>
            <person name="Shi R."/>
            <person name="Sims S."/>
            <person name="Singer S.R."/>
            <person name="Sinharoy S."/>
            <person name="Sterck L."/>
            <person name="Viollet A."/>
            <person name="Wang B.B."/>
            <person name="Wang K."/>
            <person name="Wang M."/>
            <person name="Wang X."/>
            <person name="Warfsmann J."/>
            <person name="Weissenbach J."/>
            <person name="White D.D."/>
            <person name="White J.D."/>
            <person name="Wiley G.B."/>
            <person name="Wincker P."/>
            <person name="Xing Y."/>
            <person name="Yang L."/>
            <person name="Yao Z."/>
            <person name="Ying F."/>
            <person name="Zhai J."/>
            <person name="Zhou L."/>
            <person name="Zuber A."/>
            <person name="Denarie J."/>
            <person name="Dixon R.A."/>
            <person name="May G.D."/>
            <person name="Schwartz D.C."/>
            <person name="Rogers J."/>
            <person name="Quetier F."/>
            <person name="Town C.D."/>
            <person name="Roe B.A."/>
        </authorList>
    </citation>
    <scope>NUCLEOTIDE SEQUENCE [LARGE SCALE GENOMIC DNA]</scope>
    <source>
        <strain evidence="5">A17</strain>
        <strain evidence="7 8">cv. Jemalong A17</strain>
    </source>
</reference>
<evidence type="ECO:0000313" key="9">
    <source>
        <dbReference type="Proteomes" id="UP000265566"/>
    </source>
</evidence>
<dbReference type="InterPro" id="IPR003614">
    <property type="entry name" value="Knottins"/>
</dbReference>
<keyword evidence="2" id="KW-0295">Fungicide</keyword>
<name>A0A072VBV1_MEDTR</name>
<keyword evidence="8" id="KW-1185">Reference proteome</keyword>
<reference evidence="5 8" key="2">
    <citation type="journal article" date="2014" name="BMC Genomics">
        <title>An improved genome release (version Mt4.0) for the model legume Medicago truncatula.</title>
        <authorList>
            <person name="Tang H."/>
            <person name="Krishnakumar V."/>
            <person name="Bidwell S."/>
            <person name="Rosen B."/>
            <person name="Chan A."/>
            <person name="Zhou S."/>
            <person name="Gentzbittel L."/>
            <person name="Childs K.L."/>
            <person name="Yandell M."/>
            <person name="Gundlach H."/>
            <person name="Mayer K.F."/>
            <person name="Schwartz D.C."/>
            <person name="Town C.D."/>
        </authorList>
    </citation>
    <scope>GENOME REANNOTATION</scope>
    <source>
        <strain evidence="5">A17</strain>
        <strain evidence="7 8">cv. Jemalong A17</strain>
    </source>
</reference>
<dbReference type="InterPro" id="IPR036574">
    <property type="entry name" value="Scorpion_toxin-like_sf"/>
</dbReference>
<reference evidence="7" key="3">
    <citation type="submission" date="2015-04" db="UniProtKB">
        <authorList>
            <consortium name="EnsemblPlants"/>
        </authorList>
    </citation>
    <scope>IDENTIFICATION</scope>
    <source>
        <strain evidence="7">cv. Jemalong A17</strain>
    </source>
</reference>
<dbReference type="EMBL" id="CM001219">
    <property type="protein sequence ID" value="KEH35660.1"/>
    <property type="molecule type" value="Genomic_DNA"/>
</dbReference>
<dbReference type="Pfam" id="PF00304">
    <property type="entry name" value="Gamma-thionin"/>
    <property type="match status" value="1"/>
</dbReference>
<dbReference type="EnsemblPlants" id="KEH35660">
    <property type="protein sequence ID" value="KEH35660"/>
    <property type="gene ID" value="MTR_3g097390"/>
</dbReference>
<keyword evidence="1" id="KW-0929">Antimicrobial</keyword>
<evidence type="ECO:0000256" key="1">
    <source>
        <dbReference type="ARBA" id="ARBA00022529"/>
    </source>
</evidence>
<evidence type="ECO:0000259" key="4">
    <source>
        <dbReference type="Pfam" id="PF00304"/>
    </source>
</evidence>
<protein>
    <submittedName>
        <fullName evidence="5">Defensin</fullName>
    </submittedName>
    <submittedName>
        <fullName evidence="6">Putative knottin, scorpion toxin</fullName>
    </submittedName>
</protein>
<gene>
    <name evidence="5" type="ordered locus">MTR_3g097390</name>
    <name evidence="6" type="ORF">MtrunA17_Chr3g0131101</name>
</gene>
<evidence type="ECO:0000313" key="6">
    <source>
        <dbReference type="EMBL" id="RHN70024.1"/>
    </source>
</evidence>
<dbReference type="Proteomes" id="UP000265566">
    <property type="component" value="Chromosome 3"/>
</dbReference>